<evidence type="ECO:0000313" key="2">
    <source>
        <dbReference type="EMBL" id="MDN3918733.1"/>
    </source>
</evidence>
<reference evidence="2 3" key="1">
    <citation type="submission" date="2023-06" db="EMBL/GenBank/DDBJ databases">
        <title>Pelomonas sp. PFR6 16S ribosomal RNA gene Genome sequencing and assembly.</title>
        <authorList>
            <person name="Woo H."/>
        </authorList>
    </citation>
    <scope>NUCLEOTIDE SEQUENCE [LARGE SCALE GENOMIC DNA]</scope>
    <source>
        <strain evidence="2 3">PFR6</strain>
    </source>
</reference>
<accession>A0ABT8DNV8</accession>
<dbReference type="InterPro" id="IPR009061">
    <property type="entry name" value="DNA-bd_dom_put_sf"/>
</dbReference>
<dbReference type="SUPFAM" id="SSF46955">
    <property type="entry name" value="Putative DNA-binding domain"/>
    <property type="match status" value="1"/>
</dbReference>
<gene>
    <name evidence="2" type="ORF">QWJ38_00445</name>
</gene>
<dbReference type="InterPro" id="IPR041657">
    <property type="entry name" value="HTH_17"/>
</dbReference>
<proteinExistence type="predicted"/>
<comment type="caution">
    <text evidence="2">The sequence shown here is derived from an EMBL/GenBank/DDBJ whole genome shotgun (WGS) entry which is preliminary data.</text>
</comment>
<dbReference type="RefSeq" id="WP_290357064.1">
    <property type="nucleotide sequence ID" value="NZ_JAUHHC010000001.1"/>
</dbReference>
<dbReference type="EMBL" id="JAUHHC010000001">
    <property type="protein sequence ID" value="MDN3918733.1"/>
    <property type="molecule type" value="Genomic_DNA"/>
</dbReference>
<sequence>MSLPSATLTLKKSDVCERLKISARTLEGLVKEGAFPPAVRMGKHIYWSEKCVSDFVIRMFAAQNAWRPI</sequence>
<dbReference type="Pfam" id="PF12728">
    <property type="entry name" value="HTH_17"/>
    <property type="match status" value="1"/>
</dbReference>
<feature type="domain" description="Helix-turn-helix" evidence="1">
    <location>
        <begin position="13"/>
        <end position="56"/>
    </location>
</feature>
<protein>
    <submittedName>
        <fullName evidence="2">Helix-turn-helix domain-containing protein</fullName>
    </submittedName>
</protein>
<organism evidence="2 3">
    <name type="scientific">Roseateles violae</name>
    <dbReference type="NCBI Taxonomy" id="3058042"/>
    <lineage>
        <taxon>Bacteria</taxon>
        <taxon>Pseudomonadati</taxon>
        <taxon>Pseudomonadota</taxon>
        <taxon>Betaproteobacteria</taxon>
        <taxon>Burkholderiales</taxon>
        <taxon>Sphaerotilaceae</taxon>
        <taxon>Roseateles</taxon>
    </lineage>
</organism>
<evidence type="ECO:0000313" key="3">
    <source>
        <dbReference type="Proteomes" id="UP001228044"/>
    </source>
</evidence>
<evidence type="ECO:0000259" key="1">
    <source>
        <dbReference type="Pfam" id="PF12728"/>
    </source>
</evidence>
<dbReference type="Proteomes" id="UP001228044">
    <property type="component" value="Unassembled WGS sequence"/>
</dbReference>
<name>A0ABT8DNV8_9BURK</name>
<keyword evidence="3" id="KW-1185">Reference proteome</keyword>